<dbReference type="Gene3D" id="3.40.50.300">
    <property type="entry name" value="P-loop containing nucleotide triphosphate hydrolases"/>
    <property type="match status" value="1"/>
</dbReference>
<dbReference type="AlphaFoldDB" id="A0A840UZP8"/>
<dbReference type="InterPro" id="IPR027417">
    <property type="entry name" value="P-loop_NTPase"/>
</dbReference>
<reference evidence="11 12" key="1">
    <citation type="submission" date="2020-08" db="EMBL/GenBank/DDBJ databases">
        <title>Genomic Encyclopedia of Type Strains, Phase IV (KMG-IV): sequencing the most valuable type-strain genomes for metagenomic binning, comparative biology and taxonomic classification.</title>
        <authorList>
            <person name="Goeker M."/>
        </authorList>
    </citation>
    <scope>NUCLEOTIDE SEQUENCE [LARGE SCALE GENOMIC DNA]</scope>
    <source>
        <strain evidence="11 12">DSM 28570</strain>
    </source>
</reference>
<evidence type="ECO:0000256" key="3">
    <source>
        <dbReference type="ARBA" id="ARBA00019010"/>
    </source>
</evidence>
<gene>
    <name evidence="11" type="ORF">HNQ81_000158</name>
</gene>
<name>A0A840UZP8_9BACT</name>
<dbReference type="PANTHER" id="PTHR33540:SF2">
    <property type="entry name" value="TRNA THREONYLCARBAMOYLADENOSINE BIOSYNTHESIS PROTEIN TSAE"/>
    <property type="match status" value="1"/>
</dbReference>
<evidence type="ECO:0000313" key="11">
    <source>
        <dbReference type="EMBL" id="MBB5346451.1"/>
    </source>
</evidence>
<dbReference type="EMBL" id="JACHEO010000001">
    <property type="protein sequence ID" value="MBB5346451.1"/>
    <property type="molecule type" value="Genomic_DNA"/>
</dbReference>
<evidence type="ECO:0000256" key="4">
    <source>
        <dbReference type="ARBA" id="ARBA00022490"/>
    </source>
</evidence>
<dbReference type="RefSeq" id="WP_240191549.1">
    <property type="nucleotide sequence ID" value="NZ_JACHEO010000001.1"/>
</dbReference>
<proteinExistence type="inferred from homology"/>
<comment type="similarity">
    <text evidence="2">Belongs to the TsaE family.</text>
</comment>
<comment type="subcellular location">
    <subcellularLocation>
        <location evidence="1">Cytoplasm</location>
    </subcellularLocation>
</comment>
<dbReference type="SUPFAM" id="SSF52540">
    <property type="entry name" value="P-loop containing nucleoside triphosphate hydrolases"/>
    <property type="match status" value="1"/>
</dbReference>
<keyword evidence="9" id="KW-0460">Magnesium</keyword>
<keyword evidence="5" id="KW-0819">tRNA processing</keyword>
<sequence length="188" mass="20476">MESETGCQLPGMDKGDGVSDMGGQISIYLKNLEETRLFGCELGKLALPGDVICLDGDLGAGKTTLTQAIAQGLQVPDSEYVTSPSFAVLHQYPGRIPLYHMDFYRLHDAAEILDLGLDEYFSLSGLTVIEWPIRAAGILPAHRLDLTLENPGDDSRIIRCTCPPEWEARLAVLFSQHPGLLPASTPEH</sequence>
<evidence type="ECO:0000256" key="2">
    <source>
        <dbReference type="ARBA" id="ARBA00007599"/>
    </source>
</evidence>
<dbReference type="NCBIfam" id="TIGR00150">
    <property type="entry name" value="T6A_YjeE"/>
    <property type="match status" value="1"/>
</dbReference>
<protein>
    <recommendedName>
        <fullName evidence="3">tRNA threonylcarbamoyladenosine biosynthesis protein TsaE</fullName>
    </recommendedName>
    <alternativeName>
        <fullName evidence="10">t(6)A37 threonylcarbamoyladenosine biosynthesis protein TsaE</fullName>
    </alternativeName>
</protein>
<comment type="caution">
    <text evidence="11">The sequence shown here is derived from an EMBL/GenBank/DDBJ whole genome shotgun (WGS) entry which is preliminary data.</text>
</comment>
<organism evidence="11 12">
    <name type="scientific">Desulfoprunum benzoelyticum</name>
    <dbReference type="NCBI Taxonomy" id="1506996"/>
    <lineage>
        <taxon>Bacteria</taxon>
        <taxon>Pseudomonadati</taxon>
        <taxon>Thermodesulfobacteriota</taxon>
        <taxon>Desulfobulbia</taxon>
        <taxon>Desulfobulbales</taxon>
        <taxon>Desulfobulbaceae</taxon>
        <taxon>Desulfoprunum</taxon>
    </lineage>
</organism>
<keyword evidence="7" id="KW-0547">Nucleotide-binding</keyword>
<keyword evidence="6" id="KW-0479">Metal-binding</keyword>
<dbReference type="PANTHER" id="PTHR33540">
    <property type="entry name" value="TRNA THREONYLCARBAMOYLADENOSINE BIOSYNTHESIS PROTEIN TSAE"/>
    <property type="match status" value="1"/>
</dbReference>
<evidence type="ECO:0000313" key="12">
    <source>
        <dbReference type="Proteomes" id="UP000539642"/>
    </source>
</evidence>
<evidence type="ECO:0000256" key="7">
    <source>
        <dbReference type="ARBA" id="ARBA00022741"/>
    </source>
</evidence>
<dbReference type="Proteomes" id="UP000539642">
    <property type="component" value="Unassembled WGS sequence"/>
</dbReference>
<dbReference type="InterPro" id="IPR003442">
    <property type="entry name" value="T6A_TsaE"/>
</dbReference>
<keyword evidence="8" id="KW-0067">ATP-binding</keyword>
<evidence type="ECO:0000256" key="10">
    <source>
        <dbReference type="ARBA" id="ARBA00032441"/>
    </source>
</evidence>
<dbReference type="GO" id="GO:0005524">
    <property type="term" value="F:ATP binding"/>
    <property type="evidence" value="ECO:0007669"/>
    <property type="project" value="UniProtKB-KW"/>
</dbReference>
<dbReference type="GO" id="GO:0046872">
    <property type="term" value="F:metal ion binding"/>
    <property type="evidence" value="ECO:0007669"/>
    <property type="project" value="UniProtKB-KW"/>
</dbReference>
<evidence type="ECO:0000256" key="6">
    <source>
        <dbReference type="ARBA" id="ARBA00022723"/>
    </source>
</evidence>
<accession>A0A840UZP8</accession>
<keyword evidence="4" id="KW-0963">Cytoplasm</keyword>
<evidence type="ECO:0000256" key="9">
    <source>
        <dbReference type="ARBA" id="ARBA00022842"/>
    </source>
</evidence>
<dbReference type="GO" id="GO:0002949">
    <property type="term" value="P:tRNA threonylcarbamoyladenosine modification"/>
    <property type="evidence" value="ECO:0007669"/>
    <property type="project" value="InterPro"/>
</dbReference>
<dbReference type="Pfam" id="PF02367">
    <property type="entry name" value="TsaE"/>
    <property type="match status" value="1"/>
</dbReference>
<dbReference type="GO" id="GO:0005737">
    <property type="term" value="C:cytoplasm"/>
    <property type="evidence" value="ECO:0007669"/>
    <property type="project" value="UniProtKB-SubCell"/>
</dbReference>
<evidence type="ECO:0000256" key="8">
    <source>
        <dbReference type="ARBA" id="ARBA00022840"/>
    </source>
</evidence>
<evidence type="ECO:0000256" key="1">
    <source>
        <dbReference type="ARBA" id="ARBA00004496"/>
    </source>
</evidence>
<evidence type="ECO:0000256" key="5">
    <source>
        <dbReference type="ARBA" id="ARBA00022694"/>
    </source>
</evidence>
<keyword evidence="12" id="KW-1185">Reference proteome</keyword>